<dbReference type="PANTHER" id="PTHR45128">
    <property type="entry name" value="METHYLTRANSFERASE TYPE 11"/>
    <property type="match status" value="1"/>
</dbReference>
<keyword evidence="3" id="KW-0808">Transferase</keyword>
<evidence type="ECO:0000259" key="2">
    <source>
        <dbReference type="Pfam" id="PF08242"/>
    </source>
</evidence>
<dbReference type="EMBL" id="SJKD01000004">
    <property type="protein sequence ID" value="TCC49071.1"/>
    <property type="molecule type" value="Genomic_DNA"/>
</dbReference>
<name>A0A4R0JP75_9ACTN</name>
<dbReference type="Pfam" id="PF08242">
    <property type="entry name" value="Methyltransf_12"/>
    <property type="match status" value="1"/>
</dbReference>
<organism evidence="3 4">
    <name type="scientific">Kribbella capetownensis</name>
    <dbReference type="NCBI Taxonomy" id="1572659"/>
    <lineage>
        <taxon>Bacteria</taxon>
        <taxon>Bacillati</taxon>
        <taxon>Actinomycetota</taxon>
        <taxon>Actinomycetes</taxon>
        <taxon>Propionibacteriales</taxon>
        <taxon>Kribbellaceae</taxon>
        <taxon>Kribbella</taxon>
    </lineage>
</organism>
<feature type="region of interest" description="Disordered" evidence="1">
    <location>
        <begin position="1"/>
        <end position="143"/>
    </location>
</feature>
<dbReference type="SUPFAM" id="SSF53335">
    <property type="entry name" value="S-adenosyl-L-methionine-dependent methyltransferases"/>
    <property type="match status" value="1"/>
</dbReference>
<keyword evidence="3" id="KW-0489">Methyltransferase</keyword>
<dbReference type="GO" id="GO:0032259">
    <property type="term" value="P:methylation"/>
    <property type="evidence" value="ECO:0007669"/>
    <property type="project" value="UniProtKB-KW"/>
</dbReference>
<dbReference type="PANTHER" id="PTHR45128:SF2">
    <property type="entry name" value="METHYLTRANSFERASE DOMAIN-CONTAINING PROTEIN"/>
    <property type="match status" value="1"/>
</dbReference>
<evidence type="ECO:0000313" key="3">
    <source>
        <dbReference type="EMBL" id="TCC49071.1"/>
    </source>
</evidence>
<dbReference type="InterPro" id="IPR053173">
    <property type="entry name" value="SAM-binding_MTase"/>
</dbReference>
<feature type="compositionally biased region" description="Polar residues" evidence="1">
    <location>
        <begin position="31"/>
        <end position="53"/>
    </location>
</feature>
<evidence type="ECO:0000313" key="4">
    <source>
        <dbReference type="Proteomes" id="UP000293342"/>
    </source>
</evidence>
<protein>
    <submittedName>
        <fullName evidence="3">Methyltransferase domain-containing protein</fullName>
    </submittedName>
</protein>
<evidence type="ECO:0000256" key="1">
    <source>
        <dbReference type="SAM" id="MobiDB-lite"/>
    </source>
</evidence>
<proteinExistence type="predicted"/>
<dbReference type="Proteomes" id="UP000293342">
    <property type="component" value="Unassembled WGS sequence"/>
</dbReference>
<feature type="domain" description="Methyltransferase type 12" evidence="2">
    <location>
        <begin position="357"/>
        <end position="451"/>
    </location>
</feature>
<feature type="compositionally biased region" description="Low complexity" evidence="1">
    <location>
        <begin position="54"/>
        <end position="68"/>
    </location>
</feature>
<keyword evidence="4" id="KW-1185">Reference proteome</keyword>
<dbReference type="GO" id="GO:0008168">
    <property type="term" value="F:methyltransferase activity"/>
    <property type="evidence" value="ECO:0007669"/>
    <property type="project" value="UniProtKB-KW"/>
</dbReference>
<dbReference type="AlphaFoldDB" id="A0A4R0JP75"/>
<comment type="caution">
    <text evidence="3">The sequence shown here is derived from an EMBL/GenBank/DDBJ whole genome shotgun (WGS) entry which is preliminary data.</text>
</comment>
<gene>
    <name evidence="3" type="ORF">E0H75_21260</name>
</gene>
<accession>A0A4R0JP75</accession>
<sequence>MSSTWSPRPAVRPGRRPAETPARCSTVRPGTRTSGEWPNSRPISPRQNRTARLSGSAPSSRSGTSWSANWPRPTASVAGHGRPGTRPNGPARPSRCASRPRSRRSARSTPGWPATSSWPSRPDGSASIARRNPRPGTASDQVWHRHIRPGAFLVDAAHRAPRSTRENIMSTMLDQVEETPTPSAAEEVSGGLFLQTLATAELLNVYLGVELGFYRSLSNDGPATAAVLAERSGAEVRYTQEWLAQQAVAGLLSVSDEAVFSLRDGVHETLVDETSPFYAGGMAYIAPAMGRALPALVAAFRTGDGVPLTAYGADAVTAQAALNRPAYENSLIDEWLPQVPDIQARLADGTRPAHVADLGAGVGWASIRLSEAFPHISVDGYDLDEESIARGRRYVAERGVGGRVDLEVADITQPLPRDGYDVAFFFECLHDLPHPVAALEAARRALAPGGSVIVMEENVAENFTAPGDEVERFMAAAGTLWCVPQGRAEDGSEVVGPLDIRPATMRRLSETAGFTRIEILPIEHPFWRFYRLQR</sequence>
<dbReference type="InterPro" id="IPR013217">
    <property type="entry name" value="Methyltransf_12"/>
</dbReference>
<dbReference type="CDD" id="cd02440">
    <property type="entry name" value="AdoMet_MTases"/>
    <property type="match status" value="1"/>
</dbReference>
<dbReference type="OrthoDB" id="9801363at2"/>
<dbReference type="InterPro" id="IPR029063">
    <property type="entry name" value="SAM-dependent_MTases_sf"/>
</dbReference>
<dbReference type="Gene3D" id="3.40.50.150">
    <property type="entry name" value="Vaccinia Virus protein VP39"/>
    <property type="match status" value="1"/>
</dbReference>
<reference evidence="3 4" key="1">
    <citation type="submission" date="2019-02" db="EMBL/GenBank/DDBJ databases">
        <title>Kribbella capetownensis sp. nov. and Kribbella speibonae sp. nov., isolated from soil.</title>
        <authorList>
            <person name="Curtis S.M."/>
            <person name="Norton I."/>
            <person name="Everest G.J."/>
            <person name="Meyers P.R."/>
        </authorList>
    </citation>
    <scope>NUCLEOTIDE SEQUENCE [LARGE SCALE GENOMIC DNA]</scope>
    <source>
        <strain evidence="3 4">YM53</strain>
    </source>
</reference>